<evidence type="ECO:0000313" key="1">
    <source>
        <dbReference type="EnsemblPlants" id="Kaladp0068s0050.1.v1.1.CDS.1"/>
    </source>
</evidence>
<dbReference type="Pfam" id="PF04720">
    <property type="entry name" value="PDDEXK_6"/>
    <property type="match status" value="1"/>
</dbReference>
<dbReference type="AlphaFoldDB" id="A0A7N0UGU8"/>
<accession>A0A7N0UGU8</accession>
<dbReference type="Gramene" id="Kaladp0068s0050.1.v1.1">
    <property type="protein sequence ID" value="Kaladp0068s0050.1.v1.1.CDS.1"/>
    <property type="gene ID" value="Kaladp0068s0050.v1.1"/>
</dbReference>
<dbReference type="Proteomes" id="UP000594263">
    <property type="component" value="Unplaced"/>
</dbReference>
<name>A0A7N0UGU8_KALFE</name>
<reference evidence="1" key="1">
    <citation type="submission" date="2021-01" db="UniProtKB">
        <authorList>
            <consortium name="EnsemblPlants"/>
        </authorList>
    </citation>
    <scope>IDENTIFICATION</scope>
</reference>
<dbReference type="OMA" id="LREDSYG"/>
<protein>
    <submittedName>
        <fullName evidence="1">Uncharacterized protein</fullName>
    </submittedName>
</protein>
<dbReference type="PANTHER" id="PTHR31579">
    <property type="entry name" value="OS03G0796600 PROTEIN"/>
    <property type="match status" value="1"/>
</dbReference>
<keyword evidence="2" id="KW-1185">Reference proteome</keyword>
<proteinExistence type="predicted"/>
<evidence type="ECO:0000313" key="2">
    <source>
        <dbReference type="Proteomes" id="UP000594263"/>
    </source>
</evidence>
<dbReference type="EnsemblPlants" id="Kaladp0068s0050.1.v1.1">
    <property type="protein sequence ID" value="Kaladp0068s0050.1.v1.1.CDS.1"/>
    <property type="gene ID" value="Kaladp0068s0050.v1.1"/>
</dbReference>
<dbReference type="PANTHER" id="PTHR31579:SF84">
    <property type="entry name" value="F21O3.6 PROTEIN"/>
    <property type="match status" value="1"/>
</dbReference>
<organism evidence="1 2">
    <name type="scientific">Kalanchoe fedtschenkoi</name>
    <name type="common">Lavender scallops</name>
    <name type="synonym">South American air plant</name>
    <dbReference type="NCBI Taxonomy" id="63787"/>
    <lineage>
        <taxon>Eukaryota</taxon>
        <taxon>Viridiplantae</taxon>
        <taxon>Streptophyta</taxon>
        <taxon>Embryophyta</taxon>
        <taxon>Tracheophyta</taxon>
        <taxon>Spermatophyta</taxon>
        <taxon>Magnoliopsida</taxon>
        <taxon>eudicotyledons</taxon>
        <taxon>Gunneridae</taxon>
        <taxon>Pentapetalae</taxon>
        <taxon>Saxifragales</taxon>
        <taxon>Crassulaceae</taxon>
        <taxon>Kalanchoe</taxon>
    </lineage>
</organism>
<dbReference type="InterPro" id="IPR006502">
    <property type="entry name" value="PDDEXK-like"/>
</dbReference>
<dbReference type="NCBIfam" id="TIGR01615">
    <property type="entry name" value="A_thal_3542"/>
    <property type="match status" value="1"/>
</dbReference>
<sequence>MMKLDEQARARIIGYYPEQQKLSYYTSSGSEHDGAADIDGDSLSLSDLVDCFLEESCQEKNEDGECSATSDDTESTRRLNSVTVDLSDDDSFQELHRVFIADRGDQYRDLLVSGVQHALEMLQFQFRGLGSCRQQVVLRGVMSRLRSLGHNAAVCKTKWDASTSGGLVSGGHEFIDVLVDSSEEDSTGQQLRYFIDLDFAAKFEIARPTEAYKRLLNFLPGGTFVGKEAQLRKVVKLMSDAAKRSLKSRGLHLPPWRKNRYMQMKWFGPYRRTVNALPGVGCGGDGKWRVECRAVMGFDPVCHGVSGGYFVRT</sequence>